<dbReference type="AlphaFoldDB" id="F0U6T5"/>
<protein>
    <submittedName>
        <fullName evidence="2">Predicted protein</fullName>
    </submittedName>
</protein>
<proteinExistence type="predicted"/>
<keyword evidence="1" id="KW-0812">Transmembrane</keyword>
<keyword evidence="1" id="KW-1133">Transmembrane helix</keyword>
<reference evidence="3" key="1">
    <citation type="submission" date="2008-07" db="EMBL/GenBank/DDBJ databases">
        <title>Annotation of Ajellomyces capsulatus strain H88.</title>
        <authorList>
            <person name="Champion M."/>
            <person name="Cuomo C."/>
            <person name="Ma L.-J."/>
            <person name="Henn M.R."/>
            <person name="Sil A."/>
            <person name="Goldman B."/>
            <person name="Young S.K."/>
            <person name="Kodira C.D."/>
            <person name="Zeng Q."/>
            <person name="Koehrsen M."/>
            <person name="Alvarado L."/>
            <person name="Berlin A."/>
            <person name="Borenstein D."/>
            <person name="Chen Z."/>
            <person name="Engels R."/>
            <person name="Freedman E."/>
            <person name="Gellesch M."/>
            <person name="Goldberg J."/>
            <person name="Griggs A."/>
            <person name="Gujja S."/>
            <person name="Heiman D."/>
            <person name="Hepburn T."/>
            <person name="Howarth C."/>
            <person name="Jen D."/>
            <person name="Larson L."/>
            <person name="Lewis B."/>
            <person name="Mehta T."/>
            <person name="Park D."/>
            <person name="Pearson M."/>
            <person name="Roberts A."/>
            <person name="Saif S."/>
            <person name="Shea T."/>
            <person name="Shenoy N."/>
            <person name="Sisk P."/>
            <person name="Stolte C."/>
            <person name="Sykes S."/>
            <person name="Walk T."/>
            <person name="White J."/>
            <person name="Yandava C."/>
            <person name="Klein B."/>
            <person name="McEwen J.G."/>
            <person name="Puccia R."/>
            <person name="Goldman G.H."/>
            <person name="Felipe M.S."/>
            <person name="Nino-Vega G."/>
            <person name="San-Blas G."/>
            <person name="Taylor J."/>
            <person name="Mendoza L."/>
            <person name="Galagan J."/>
            <person name="Nusbaum C."/>
            <person name="Birren B."/>
        </authorList>
    </citation>
    <scope>NUCLEOTIDE SEQUENCE [LARGE SCALE GENOMIC DNA]</scope>
    <source>
        <strain evidence="3">H88</strain>
    </source>
</reference>
<accession>F0U6T5</accession>
<dbReference type="EMBL" id="DS990636">
    <property type="protein sequence ID" value="EGC41514.1"/>
    <property type="molecule type" value="Genomic_DNA"/>
</dbReference>
<gene>
    <name evidence="2" type="ORF">HCEG_00876</name>
</gene>
<evidence type="ECO:0000313" key="2">
    <source>
        <dbReference type="EMBL" id="EGC41514.1"/>
    </source>
</evidence>
<organism evidence="3">
    <name type="scientific">Ajellomyces capsulatus (strain H88)</name>
    <name type="common">Darling's disease fungus</name>
    <name type="synonym">Histoplasma capsulatum</name>
    <dbReference type="NCBI Taxonomy" id="544711"/>
    <lineage>
        <taxon>Eukaryota</taxon>
        <taxon>Fungi</taxon>
        <taxon>Dikarya</taxon>
        <taxon>Ascomycota</taxon>
        <taxon>Pezizomycotina</taxon>
        <taxon>Eurotiomycetes</taxon>
        <taxon>Eurotiomycetidae</taxon>
        <taxon>Onygenales</taxon>
        <taxon>Ajellomycetaceae</taxon>
        <taxon>Histoplasma</taxon>
    </lineage>
</organism>
<feature type="transmembrane region" description="Helical" evidence="1">
    <location>
        <begin position="123"/>
        <end position="149"/>
    </location>
</feature>
<evidence type="ECO:0000256" key="1">
    <source>
        <dbReference type="SAM" id="Phobius"/>
    </source>
</evidence>
<dbReference type="Proteomes" id="UP000008142">
    <property type="component" value="Unassembled WGS sequence"/>
</dbReference>
<evidence type="ECO:0000313" key="3">
    <source>
        <dbReference type="Proteomes" id="UP000008142"/>
    </source>
</evidence>
<sequence length="159" mass="17732">MWFARKCPTSLRKIAPECFPTRRGPECTILNSTAVAQALFQSRAVCGGNSNHLWLLLHASERYHLFPETRATSPTVSHPLWDTSSLLSHQLRCNVWERIPNQQQGPGQRLEDIKLGTNQFDPLLACLNGITALCLLSSMVMPLVGTFLLNPLLPAIREA</sequence>
<dbReference type="OrthoDB" id="10375229at2759"/>
<name>F0U6T5_AJEC8</name>
<dbReference type="HOGENOM" id="CLU_1660195_0_0_1"/>
<keyword evidence="1" id="KW-0472">Membrane</keyword>